<sequence>MIIWIKEYKWWIVAGIILTIKAIKYEYERRGSLEFGSEYALIFLPVFVHIIKYLWNDSKEMVDETLSEGWIDR</sequence>
<dbReference type="EMBL" id="BKBI01000010">
    <property type="protein sequence ID" value="GEQ36019.1"/>
    <property type="molecule type" value="Genomic_DNA"/>
</dbReference>
<evidence type="ECO:0000313" key="2">
    <source>
        <dbReference type="Proteomes" id="UP000887127"/>
    </source>
</evidence>
<name>A0AAV3WQE5_9LACT</name>
<dbReference type="RefSeq" id="WP_091761306.1">
    <property type="nucleotide sequence ID" value="NZ_BJVX01000010.1"/>
</dbReference>
<dbReference type="Proteomes" id="UP000887127">
    <property type="component" value="Unassembled WGS sequence"/>
</dbReference>
<organism evidence="1 2">
    <name type="scientific">Marinilactibacillus psychrotolerans</name>
    <dbReference type="NCBI Taxonomy" id="191770"/>
    <lineage>
        <taxon>Bacteria</taxon>
        <taxon>Bacillati</taxon>
        <taxon>Bacillota</taxon>
        <taxon>Bacilli</taxon>
        <taxon>Lactobacillales</taxon>
        <taxon>Carnobacteriaceae</taxon>
        <taxon>Marinilactibacillus</taxon>
    </lineage>
</organism>
<gene>
    <name evidence="1" type="ORF">M132T_15270</name>
</gene>
<proteinExistence type="predicted"/>
<dbReference type="GeneID" id="96911537"/>
<comment type="caution">
    <text evidence="1">The sequence shown here is derived from an EMBL/GenBank/DDBJ whole genome shotgun (WGS) entry which is preliminary data.</text>
</comment>
<evidence type="ECO:0000313" key="1">
    <source>
        <dbReference type="EMBL" id="GEQ36019.1"/>
    </source>
</evidence>
<reference evidence="1" key="1">
    <citation type="submission" date="2019-08" db="EMBL/GenBank/DDBJ databases">
        <title>Marinilactibacillus psychrotolerans M13-2T whole genome sequencing project.</title>
        <authorList>
            <person name="Ishikawa M."/>
            <person name="Suzuki T."/>
            <person name="Matsutani M."/>
        </authorList>
    </citation>
    <scope>NUCLEOTIDE SEQUENCE</scope>
    <source>
        <strain evidence="1">M13-2T</strain>
    </source>
</reference>
<dbReference type="AlphaFoldDB" id="A0AAV3WQE5"/>
<accession>A0AAV3WQE5</accession>
<protein>
    <submittedName>
        <fullName evidence="1">Uncharacterized protein</fullName>
    </submittedName>
</protein>